<evidence type="ECO:0000313" key="2">
    <source>
        <dbReference type="Proteomes" id="UP000226437"/>
    </source>
</evidence>
<reference evidence="1 2" key="1">
    <citation type="submission" date="2017-10" db="EMBL/GenBank/DDBJ databases">
        <title>The draft genome sequence of Lewinella marina KCTC 32374.</title>
        <authorList>
            <person name="Wang K."/>
        </authorList>
    </citation>
    <scope>NUCLEOTIDE SEQUENCE [LARGE SCALE GENOMIC DNA]</scope>
    <source>
        <strain evidence="1 2">MKG-38</strain>
    </source>
</reference>
<gene>
    <name evidence="1" type="ORF">CGL56_04585</name>
</gene>
<keyword evidence="2" id="KW-1185">Reference proteome</keyword>
<dbReference type="InterPro" id="IPR011042">
    <property type="entry name" value="6-blade_b-propeller_TolB-like"/>
</dbReference>
<dbReference type="Proteomes" id="UP000226437">
    <property type="component" value="Unassembled WGS sequence"/>
</dbReference>
<accession>A0A2G0CK15</accession>
<name>A0A2G0CK15_9BACT</name>
<sequence>MVNVPYGATLKSGTSMSEMFVDTLGGQFIFIDRDRCRVTSFSTEGEIKWQIACGVEGPDASPGNIDNVAFAEHSGRLYVNDWTAKTIFVYDRNGAKVGTIRHGINFSDMAVLPNDHLVLFTDIYYNRSVTGHPDRHHSFIYIDGTGEIVRLAGSGPLPPVRETFLDYHEFFWNEGTLYFNQQFTDTTFRVEPDTIFPAYTTGLSAAETTQALFDEADVADPVTEIVVNDYAYVSQAVNSGNYTYRIYTPGINTSRPQMSIADPSGNTLFDGRFVQSGAFTLTTPTKLTNGYFIVKMFKEKFEELQKLADQPSVPVEYYNPDPNTDIDGMVLIAFKPSSEK</sequence>
<dbReference type="AlphaFoldDB" id="A0A2G0CK15"/>
<dbReference type="SUPFAM" id="SSF50969">
    <property type="entry name" value="YVTN repeat-like/Quinoprotein amine dehydrogenase"/>
    <property type="match status" value="1"/>
</dbReference>
<evidence type="ECO:0000313" key="1">
    <source>
        <dbReference type="EMBL" id="PHL00314.1"/>
    </source>
</evidence>
<comment type="caution">
    <text evidence="1">The sequence shown here is derived from an EMBL/GenBank/DDBJ whole genome shotgun (WGS) entry which is preliminary data.</text>
</comment>
<protein>
    <recommendedName>
        <fullName evidence="3">6-bladed beta-propeller</fullName>
    </recommendedName>
</protein>
<dbReference type="InterPro" id="IPR011044">
    <property type="entry name" value="Quino_amine_DH_bsu"/>
</dbReference>
<proteinExistence type="predicted"/>
<dbReference type="EMBL" id="PDLO01000001">
    <property type="protein sequence ID" value="PHL00314.1"/>
    <property type="molecule type" value="Genomic_DNA"/>
</dbReference>
<dbReference type="Gene3D" id="2.120.10.30">
    <property type="entry name" value="TolB, C-terminal domain"/>
    <property type="match status" value="1"/>
</dbReference>
<evidence type="ECO:0008006" key="3">
    <source>
        <dbReference type="Google" id="ProtNLM"/>
    </source>
</evidence>
<organism evidence="1 2">
    <name type="scientific">Neolewinella marina</name>
    <dbReference type="NCBI Taxonomy" id="438751"/>
    <lineage>
        <taxon>Bacteria</taxon>
        <taxon>Pseudomonadati</taxon>
        <taxon>Bacteroidota</taxon>
        <taxon>Saprospiria</taxon>
        <taxon>Saprospirales</taxon>
        <taxon>Lewinellaceae</taxon>
        <taxon>Neolewinella</taxon>
    </lineage>
</organism>